<sequence>MENIFRISINANEGIIRISPTYFFNGVFYSKHLNIFIIDPDGYLIRKIYTCSTFL</sequence>
<gene>
    <name evidence="1" type="ORF">EST35_0411</name>
</gene>
<proteinExistence type="predicted"/>
<organism evidence="1 2">
    <name type="scientific">Pseudomonas phage vB_PaeM_PA5oct</name>
    <dbReference type="NCBI Taxonomy" id="2163605"/>
    <lineage>
        <taxon>Viruses</taxon>
        <taxon>Duplodnaviria</taxon>
        <taxon>Heunggongvirae</taxon>
        <taxon>Uroviricota</taxon>
        <taxon>Caudoviricetes</taxon>
        <taxon>Arenbergviridae</taxon>
        <taxon>Wroclawvirus</taxon>
        <taxon>Wroclawvirus PA5oct</taxon>
    </lineage>
</organism>
<evidence type="ECO:0000313" key="1">
    <source>
        <dbReference type="EMBL" id="QCG76281.1"/>
    </source>
</evidence>
<dbReference type="Proteomes" id="UP000316733">
    <property type="component" value="Segment"/>
</dbReference>
<keyword evidence="2" id="KW-1185">Reference proteome</keyword>
<dbReference type="EMBL" id="MK797984">
    <property type="protein sequence ID" value="QCG76281.1"/>
    <property type="molecule type" value="Genomic_DNA"/>
</dbReference>
<reference evidence="2" key="1">
    <citation type="journal article" date="2020" name="bioRxiv">
        <title>Integrative omics analysis of Pseudomonas aeruginosa virus PA5oct highlights the molecular complexity of jumbo phages.</title>
        <authorList>
            <person name="Lood C."/>
            <person name="Danis-Wlodarczyk K."/>
            <person name="Blasdel B.G."/>
            <person name="Jang H.B."/>
            <person name="Vandenheuvel D."/>
            <person name="Briers Y."/>
            <person name="Noben J.-P."/>
            <person name="van Noort V."/>
            <person name="Drulis-Kawa Z."/>
            <person name="Lavigne R."/>
        </authorList>
    </citation>
    <scope>NUCLEOTIDE SEQUENCE [LARGE SCALE GENOMIC DNA]</scope>
</reference>
<accession>A0A4Y5JWA0</accession>
<evidence type="ECO:0000313" key="2">
    <source>
        <dbReference type="Proteomes" id="UP000316733"/>
    </source>
</evidence>
<name>A0A4Y5JWA0_9CAUD</name>
<protein>
    <submittedName>
        <fullName evidence="1">Uncharacterized protein</fullName>
    </submittedName>
</protein>